<evidence type="ECO:0000256" key="10">
    <source>
        <dbReference type="ARBA" id="ARBA00023180"/>
    </source>
</evidence>
<feature type="region of interest" description="Disordered" evidence="15">
    <location>
        <begin position="827"/>
        <end position="862"/>
    </location>
</feature>
<organism evidence="20 21">
    <name type="scientific">Magallana gigas</name>
    <name type="common">Pacific oyster</name>
    <name type="synonym">Crassostrea gigas</name>
    <dbReference type="NCBI Taxonomy" id="29159"/>
    <lineage>
        <taxon>Eukaryota</taxon>
        <taxon>Metazoa</taxon>
        <taxon>Spiralia</taxon>
        <taxon>Lophotrochozoa</taxon>
        <taxon>Mollusca</taxon>
        <taxon>Bivalvia</taxon>
        <taxon>Autobranchia</taxon>
        <taxon>Pteriomorphia</taxon>
        <taxon>Ostreida</taxon>
        <taxon>Ostreoidea</taxon>
        <taxon>Ostreidae</taxon>
        <taxon>Magallana</taxon>
    </lineage>
</organism>
<dbReference type="PANTHER" id="PTHR11920:SF507">
    <property type="entry name" value="GUANYLATE CYCLASE"/>
    <property type="match status" value="1"/>
</dbReference>
<dbReference type="InterPro" id="IPR011645">
    <property type="entry name" value="HNOB_dom_associated"/>
</dbReference>
<dbReference type="EC" id="4.6.1.2" evidence="2 14"/>
<keyword evidence="9" id="KW-0675">Receptor</keyword>
<feature type="region of interest" description="Disordered" evidence="15">
    <location>
        <begin position="880"/>
        <end position="918"/>
    </location>
</feature>
<dbReference type="PANTHER" id="PTHR11920">
    <property type="entry name" value="GUANYLYL CYCLASE"/>
    <property type="match status" value="1"/>
</dbReference>
<dbReference type="GO" id="GO:0005524">
    <property type="term" value="F:ATP binding"/>
    <property type="evidence" value="ECO:0007669"/>
    <property type="project" value="InterPro"/>
</dbReference>
<evidence type="ECO:0000256" key="14">
    <source>
        <dbReference type="RuleBase" id="RU003431"/>
    </source>
</evidence>
<dbReference type="EnsemblMetazoa" id="G581.1">
    <property type="protein sequence ID" value="G581.1:cds"/>
    <property type="gene ID" value="G581"/>
</dbReference>
<dbReference type="InterPro" id="IPR050401">
    <property type="entry name" value="Cyclic_nucleotide_synthase"/>
</dbReference>
<evidence type="ECO:0000313" key="20">
    <source>
        <dbReference type="EnsemblMetazoa" id="G581.1:cds"/>
    </source>
</evidence>
<evidence type="ECO:0000256" key="12">
    <source>
        <dbReference type="ARBA" id="ARBA00023293"/>
    </source>
</evidence>
<dbReference type="InterPro" id="IPR001054">
    <property type="entry name" value="A/G_cyclase"/>
</dbReference>
<dbReference type="Pfam" id="PF00211">
    <property type="entry name" value="Guanylate_cyc"/>
    <property type="match status" value="1"/>
</dbReference>
<dbReference type="GO" id="GO:0004672">
    <property type="term" value="F:protein kinase activity"/>
    <property type="evidence" value="ECO:0007669"/>
    <property type="project" value="InterPro"/>
</dbReference>
<evidence type="ECO:0000259" key="19">
    <source>
        <dbReference type="PROSITE" id="PS50125"/>
    </source>
</evidence>
<keyword evidence="11 13" id="KW-0456">Lyase</keyword>
<evidence type="ECO:0000256" key="15">
    <source>
        <dbReference type="SAM" id="MobiDB-lite"/>
    </source>
</evidence>
<dbReference type="GO" id="GO:0004383">
    <property type="term" value="F:guanylate cyclase activity"/>
    <property type="evidence" value="ECO:0007669"/>
    <property type="project" value="UniProtKB-EC"/>
</dbReference>
<dbReference type="InterPro" id="IPR001245">
    <property type="entry name" value="Ser-Thr/Tyr_kinase_cat_dom"/>
</dbReference>
<keyword evidence="7" id="KW-0342">GTP-binding</keyword>
<dbReference type="GO" id="GO:0005886">
    <property type="term" value="C:plasma membrane"/>
    <property type="evidence" value="ECO:0007669"/>
    <property type="project" value="TreeGrafter"/>
</dbReference>
<dbReference type="Gene3D" id="3.30.70.1230">
    <property type="entry name" value="Nucleotide cyclase"/>
    <property type="match status" value="1"/>
</dbReference>
<comment type="similarity">
    <text evidence="13">Belongs to the adenylyl cyclase class-4/guanylyl cyclase family.</text>
</comment>
<dbReference type="GO" id="GO:0007168">
    <property type="term" value="P:receptor guanylyl cyclase signaling pathway"/>
    <property type="evidence" value="ECO:0007669"/>
    <property type="project" value="TreeGrafter"/>
</dbReference>
<keyword evidence="12 14" id="KW-0141">cGMP biosynthesis</keyword>
<dbReference type="PROSITE" id="PS00452">
    <property type="entry name" value="GUANYLATE_CYCLASE_1"/>
    <property type="match status" value="1"/>
</dbReference>
<dbReference type="GO" id="GO:0005525">
    <property type="term" value="F:GTP binding"/>
    <property type="evidence" value="ECO:0007669"/>
    <property type="project" value="UniProtKB-KW"/>
</dbReference>
<feature type="transmembrane region" description="Helical" evidence="16">
    <location>
        <begin position="234"/>
        <end position="255"/>
    </location>
</feature>
<dbReference type="GO" id="GO:0004016">
    <property type="term" value="F:adenylate cyclase activity"/>
    <property type="evidence" value="ECO:0007669"/>
    <property type="project" value="TreeGrafter"/>
</dbReference>
<dbReference type="SUPFAM" id="SSF56112">
    <property type="entry name" value="Protein kinase-like (PK-like)"/>
    <property type="match status" value="1"/>
</dbReference>
<evidence type="ECO:0000256" key="2">
    <source>
        <dbReference type="ARBA" id="ARBA00012202"/>
    </source>
</evidence>
<accession>A0A8W8NH83</accession>
<dbReference type="Pfam" id="PF07714">
    <property type="entry name" value="PK_Tyr_Ser-Thr"/>
    <property type="match status" value="1"/>
</dbReference>
<feature type="compositionally biased region" description="Polar residues" evidence="15">
    <location>
        <begin position="895"/>
        <end position="917"/>
    </location>
</feature>
<dbReference type="Proteomes" id="UP000005408">
    <property type="component" value="Unassembled WGS sequence"/>
</dbReference>
<keyword evidence="3 16" id="KW-0812">Transmembrane</keyword>
<evidence type="ECO:0000256" key="9">
    <source>
        <dbReference type="ARBA" id="ARBA00023170"/>
    </source>
</evidence>
<evidence type="ECO:0000256" key="6">
    <source>
        <dbReference type="ARBA" id="ARBA00022989"/>
    </source>
</evidence>
<dbReference type="InterPro" id="IPR011009">
    <property type="entry name" value="Kinase-like_dom_sf"/>
</dbReference>
<dbReference type="FunFam" id="3.30.70.1230:FF:000004">
    <property type="entry name" value="Guanylate cyclase"/>
    <property type="match status" value="1"/>
</dbReference>
<evidence type="ECO:0000256" key="4">
    <source>
        <dbReference type="ARBA" id="ARBA00022729"/>
    </source>
</evidence>
<keyword evidence="8 16" id="KW-0472">Membrane</keyword>
<feature type="region of interest" description="Disordered" evidence="15">
    <location>
        <begin position="932"/>
        <end position="952"/>
    </location>
</feature>
<dbReference type="AlphaFoldDB" id="A0A8W8NH83"/>
<dbReference type="InterPro" id="IPR018297">
    <property type="entry name" value="A/G_cyclase_CS"/>
</dbReference>
<dbReference type="Gene3D" id="1.10.510.10">
    <property type="entry name" value="Transferase(Phosphotransferase) domain 1"/>
    <property type="match status" value="1"/>
</dbReference>
<feature type="domain" description="Protein kinase" evidence="18">
    <location>
        <begin position="293"/>
        <end position="574"/>
    </location>
</feature>
<dbReference type="PROSITE" id="PS50125">
    <property type="entry name" value="GUANYLATE_CYCLASE_2"/>
    <property type="match status" value="1"/>
</dbReference>
<feature type="compositionally biased region" description="Basic and acidic residues" evidence="15">
    <location>
        <begin position="832"/>
        <end position="853"/>
    </location>
</feature>
<dbReference type="Gene3D" id="6.10.250.780">
    <property type="match status" value="1"/>
</dbReference>
<feature type="chain" id="PRO_5036444206" description="Guanylate cyclase" evidence="17">
    <location>
        <begin position="20"/>
        <end position="952"/>
    </location>
</feature>
<evidence type="ECO:0000256" key="8">
    <source>
        <dbReference type="ARBA" id="ARBA00023136"/>
    </source>
</evidence>
<keyword evidence="4 17" id="KW-0732">Signal</keyword>
<evidence type="ECO:0000256" key="5">
    <source>
        <dbReference type="ARBA" id="ARBA00022741"/>
    </source>
</evidence>
<keyword evidence="10" id="KW-0325">Glycoprotein</keyword>
<dbReference type="Pfam" id="PF07701">
    <property type="entry name" value="HNOBA"/>
    <property type="match status" value="1"/>
</dbReference>
<protein>
    <recommendedName>
        <fullName evidence="2 14">Guanylate cyclase</fullName>
        <ecNumber evidence="2 14">4.6.1.2</ecNumber>
    </recommendedName>
</protein>
<comment type="catalytic activity">
    <reaction evidence="14">
        <text>GTP = 3',5'-cyclic GMP + diphosphate</text>
        <dbReference type="Rhea" id="RHEA:13665"/>
        <dbReference type="ChEBI" id="CHEBI:33019"/>
        <dbReference type="ChEBI" id="CHEBI:37565"/>
        <dbReference type="ChEBI" id="CHEBI:57746"/>
        <dbReference type="EC" id="4.6.1.2"/>
    </reaction>
</comment>
<comment type="subcellular location">
    <subcellularLocation>
        <location evidence="1">Membrane</location>
        <topology evidence="1">Single-pass type I membrane protein</topology>
    </subcellularLocation>
</comment>
<dbReference type="SUPFAM" id="SSF55073">
    <property type="entry name" value="Nucleotide cyclase"/>
    <property type="match status" value="1"/>
</dbReference>
<evidence type="ECO:0000256" key="3">
    <source>
        <dbReference type="ARBA" id="ARBA00022692"/>
    </source>
</evidence>
<evidence type="ECO:0000256" key="16">
    <source>
        <dbReference type="SAM" id="Phobius"/>
    </source>
</evidence>
<dbReference type="InterPro" id="IPR000719">
    <property type="entry name" value="Prot_kinase_dom"/>
</dbReference>
<dbReference type="CDD" id="cd07302">
    <property type="entry name" value="CHD"/>
    <property type="match status" value="1"/>
</dbReference>
<keyword evidence="21" id="KW-1185">Reference proteome</keyword>
<proteinExistence type="inferred from homology"/>
<evidence type="ECO:0000256" key="1">
    <source>
        <dbReference type="ARBA" id="ARBA00004479"/>
    </source>
</evidence>
<dbReference type="SMART" id="SM00044">
    <property type="entry name" value="CYCc"/>
    <property type="match status" value="1"/>
</dbReference>
<evidence type="ECO:0000313" key="21">
    <source>
        <dbReference type="Proteomes" id="UP000005408"/>
    </source>
</evidence>
<keyword evidence="6 16" id="KW-1133">Transmembrane helix</keyword>
<evidence type="ECO:0000256" key="13">
    <source>
        <dbReference type="RuleBase" id="RU000405"/>
    </source>
</evidence>
<keyword evidence="5" id="KW-0547">Nucleotide-binding</keyword>
<evidence type="ECO:0000256" key="17">
    <source>
        <dbReference type="SAM" id="SignalP"/>
    </source>
</evidence>
<evidence type="ECO:0000256" key="11">
    <source>
        <dbReference type="ARBA" id="ARBA00023239"/>
    </source>
</evidence>
<feature type="domain" description="Guanylate cyclase" evidence="19">
    <location>
        <begin position="644"/>
        <end position="773"/>
    </location>
</feature>
<evidence type="ECO:0000259" key="18">
    <source>
        <dbReference type="PROSITE" id="PS50011"/>
    </source>
</evidence>
<sequence length="952" mass="106056">MDLVGFITLVLVSVQTVKGYHGFDNSLYHCWAKDASANNPSPLGSCSGTTLRWVVPPPSTLKTETAFNVTYELLLDADFYTWAVTQNFFQTKGFTDGPTAQTWCETTSCPSAATATADNCCVHHVNVHSCPKAKTSFCGPWIPHDGQVFTHSEVLVGPVQTGNWTSYVPGFYESGLTSLIAHFKVADMHYALETEINVVPKSVCGDGSCDKDQREDCSTCPKDCGKCPLHAHEIALIVIFICLIAIAGVIVVIYFQYQKRKLLWDESWIIPYENVHEDEGLRGAFGSMISVNMGASTDLTAGNTNNMAMSAQRKQVFAKTAIVDGKTVAVRYVKKKEFSLTKNIRIEVKAVRELDHQNLCKFVGCCTDAANFCVLMEYCPKGSISDVLLNDDIPLNWAFRFSFATDIARGMAYIHSFKIYHGHLKSSNCVVDDRWTVKIADFGLTEIRREDDMMLSDDEKEDKYYKCKRAEVYNAPEAKDGASEGNFAIDVYSYSIILVEIATRNDPYADEDPFDIPKYWKPPLPDLSPEMAEDADSACPCPADYTQLITECWDGVALNRPSFDHIKKTLHRINPHKMSPVDLMMNMMEKYSKHLESIVAERTQELVVEKQKTDRLLYSMLPKKVAEDLKIGRRIEAETFDACTIYFSDIVGFTSISGGSTPIQVVALLNKLYTTFDAVIDKYDVYKVETIGDAYMVVSGIPGRTPFHAREVANMALDLVDECTVFEIPHLPEQPLKIRVGLHSGSACAGVVGLKMPRYCLFGDTVNTASRMESNGEAYKIHISNFTYLELKNIGGYKFERRGTIPVKGKGDMVTWWLLGKDTLRDNSNSPPEKEYIPLPDDKDPLPEHKDTECVPDNTEQCGGKEHADVIIMGNDDKLFTPVELPDESPKTRKISQISTSNDSGYNEKQGSGSLSDVNEIVVKSYASLNDALSEEEKDGSEKKTSFLTPPD</sequence>
<evidence type="ECO:0000256" key="7">
    <source>
        <dbReference type="ARBA" id="ARBA00023134"/>
    </source>
</evidence>
<dbReference type="PROSITE" id="PS50011">
    <property type="entry name" value="PROTEIN_KINASE_DOM"/>
    <property type="match status" value="1"/>
</dbReference>
<dbReference type="GO" id="GO:0001653">
    <property type="term" value="F:peptide receptor activity"/>
    <property type="evidence" value="ECO:0007669"/>
    <property type="project" value="TreeGrafter"/>
</dbReference>
<reference evidence="20" key="1">
    <citation type="submission" date="2022-08" db="UniProtKB">
        <authorList>
            <consortium name="EnsemblMetazoa"/>
        </authorList>
    </citation>
    <scope>IDENTIFICATION</scope>
    <source>
        <strain evidence="20">05x7-T-G4-1.051#20</strain>
    </source>
</reference>
<dbReference type="GO" id="GO:0035556">
    <property type="term" value="P:intracellular signal transduction"/>
    <property type="evidence" value="ECO:0007669"/>
    <property type="project" value="InterPro"/>
</dbReference>
<name>A0A8W8NH83_MAGGI</name>
<feature type="signal peptide" evidence="17">
    <location>
        <begin position="1"/>
        <end position="19"/>
    </location>
</feature>
<dbReference type="InterPro" id="IPR029787">
    <property type="entry name" value="Nucleotide_cyclase"/>
</dbReference>